<gene>
    <name evidence="2" type="ORF">MNEG_9982</name>
</gene>
<protein>
    <submittedName>
        <fullName evidence="2">Uncharacterized protein</fullName>
    </submittedName>
</protein>
<organism evidence="2 3">
    <name type="scientific">Monoraphidium neglectum</name>
    <dbReference type="NCBI Taxonomy" id="145388"/>
    <lineage>
        <taxon>Eukaryota</taxon>
        <taxon>Viridiplantae</taxon>
        <taxon>Chlorophyta</taxon>
        <taxon>core chlorophytes</taxon>
        <taxon>Chlorophyceae</taxon>
        <taxon>CS clade</taxon>
        <taxon>Sphaeropleales</taxon>
        <taxon>Selenastraceae</taxon>
        <taxon>Monoraphidium</taxon>
    </lineage>
</organism>
<proteinExistence type="predicted"/>
<feature type="compositionally biased region" description="Low complexity" evidence="1">
    <location>
        <begin position="174"/>
        <end position="189"/>
    </location>
</feature>
<evidence type="ECO:0000313" key="3">
    <source>
        <dbReference type="Proteomes" id="UP000054498"/>
    </source>
</evidence>
<dbReference type="RefSeq" id="XP_013897002.1">
    <property type="nucleotide sequence ID" value="XM_014041548.1"/>
</dbReference>
<dbReference type="AlphaFoldDB" id="A0A0D2JEI9"/>
<name>A0A0D2JEI9_9CHLO</name>
<feature type="compositionally biased region" description="Low complexity" evidence="1">
    <location>
        <begin position="287"/>
        <end position="312"/>
    </location>
</feature>
<feature type="compositionally biased region" description="Basic and acidic residues" evidence="1">
    <location>
        <begin position="265"/>
        <end position="282"/>
    </location>
</feature>
<sequence>MHPVAPPGPPPRPLLQALRVIATKRGLLPAGLSPRAQARVLRDLVQRGRLANEAAALGMRTALGGQQPAQRPADSGSGSDSGELSAEAAEGEEQEKEQQGRKQRRRRPHRQEQQQQQQREQEEQEQEQEEEFDPIEFSEEAPSRALALQPPHARPWQQQQQVAPGCREQQPRPDASLLGAAAGVAAADSEGPDSPCGSSGRALRVQGEGDGAVQEGPQQEEAGAGGGVVEEDAATAGGAAGVTDLRGAAPPPSQGAGCGSRGSWLRRDDRYDRGQRQPHDPFHLLTQPQQQEQQRMQQQQQEQEQQEQQEQMPKQRRMQEQQHEEQCLAPKPAVAGVQAAPQATASAPAHNQATSSAGTGARATATADAHRRPAAPVWQPLAHPPPRVAGNSPFWDVLFAVRGLEEALWEAYGSDSWHIKLRKLPDGRRRSKAALHWVGRQLGYRTGIEERRAFATGDWARLVAAFEGGDRRRARRILRAFAAAEHNRRCQRRHKTQA</sequence>
<feature type="region of interest" description="Disordered" evidence="1">
    <location>
        <begin position="59"/>
        <end position="373"/>
    </location>
</feature>
<evidence type="ECO:0000313" key="2">
    <source>
        <dbReference type="EMBL" id="KIY97982.1"/>
    </source>
</evidence>
<feature type="compositionally biased region" description="Basic and acidic residues" evidence="1">
    <location>
        <begin position="317"/>
        <end position="326"/>
    </location>
</feature>
<reference evidence="2 3" key="1">
    <citation type="journal article" date="2013" name="BMC Genomics">
        <title>Reconstruction of the lipid metabolism for the microalga Monoraphidium neglectum from its genome sequence reveals characteristics suitable for biofuel production.</title>
        <authorList>
            <person name="Bogen C."/>
            <person name="Al-Dilaimi A."/>
            <person name="Albersmeier A."/>
            <person name="Wichmann J."/>
            <person name="Grundmann M."/>
            <person name="Rupp O."/>
            <person name="Lauersen K.J."/>
            <person name="Blifernez-Klassen O."/>
            <person name="Kalinowski J."/>
            <person name="Goesmann A."/>
            <person name="Mussgnug J.H."/>
            <person name="Kruse O."/>
        </authorList>
    </citation>
    <scope>NUCLEOTIDE SEQUENCE [LARGE SCALE GENOMIC DNA]</scope>
    <source>
        <strain evidence="2 3">SAG 48.87</strain>
    </source>
</reference>
<dbReference type="KEGG" id="mng:MNEG_9982"/>
<evidence type="ECO:0000256" key="1">
    <source>
        <dbReference type="SAM" id="MobiDB-lite"/>
    </source>
</evidence>
<keyword evidence="3" id="KW-1185">Reference proteome</keyword>
<feature type="compositionally biased region" description="Low complexity" evidence="1">
    <location>
        <begin position="211"/>
        <end position="222"/>
    </location>
</feature>
<dbReference type="Proteomes" id="UP000054498">
    <property type="component" value="Unassembled WGS sequence"/>
</dbReference>
<feature type="compositionally biased region" description="Acidic residues" evidence="1">
    <location>
        <begin position="122"/>
        <end position="139"/>
    </location>
</feature>
<feature type="compositionally biased region" description="Low complexity" evidence="1">
    <location>
        <begin position="329"/>
        <end position="367"/>
    </location>
</feature>
<dbReference type="EMBL" id="KK102354">
    <property type="protein sequence ID" value="KIY97982.1"/>
    <property type="molecule type" value="Genomic_DNA"/>
</dbReference>
<dbReference type="GeneID" id="25742857"/>
<accession>A0A0D2JEI9</accession>